<keyword evidence="5" id="KW-0028">Amino-acid biosynthesis</keyword>
<organism evidence="13 14">
    <name type="scientific">Psychracetigena formicireducens</name>
    <dbReference type="NCBI Taxonomy" id="2986056"/>
    <lineage>
        <taxon>Bacteria</taxon>
        <taxon>Bacillati</taxon>
        <taxon>Candidatus Lithacetigenota</taxon>
        <taxon>Candidatus Psychracetigena</taxon>
    </lineage>
</organism>
<reference evidence="13 14" key="1">
    <citation type="journal article" date="2021" name="bioRxiv">
        <title>Unique metabolic strategies in Hadean analogues reveal hints for primordial physiology.</title>
        <authorList>
            <person name="Nobu M.K."/>
            <person name="Nakai R."/>
            <person name="Tamazawa S."/>
            <person name="Mori H."/>
            <person name="Toyoda A."/>
            <person name="Ijiri A."/>
            <person name="Suzuki S."/>
            <person name="Kurokawa K."/>
            <person name="Kamagata Y."/>
            <person name="Tamaki H."/>
        </authorList>
    </citation>
    <scope>NUCLEOTIDE SEQUENCE [LARGE SCALE GENOMIC DNA]</scope>
    <source>
        <strain evidence="13">BS525</strain>
    </source>
</reference>
<evidence type="ECO:0000256" key="8">
    <source>
        <dbReference type="ARBA" id="ARBA00023192"/>
    </source>
</evidence>
<keyword evidence="7 10" id="KW-0663">Pyridoxal phosphate</keyword>
<comment type="similarity">
    <text evidence="3">Belongs to the cysteine synthase/cystathionine beta-synthase family.</text>
</comment>
<dbReference type="EMBL" id="QLTW01000039">
    <property type="protein sequence ID" value="MBT9145012.1"/>
    <property type="molecule type" value="Genomic_DNA"/>
</dbReference>
<sequence>MKEITQIVEKLRYKTLEIPKLTRGIARDSTELIGNTPLVRLNRITEGLEAEVVAKLESFNPLSNVKDRIGVSMIVDAEEKGLINKDTVIVEPTSGNTGIALAFVCAARGYKLILTMPDTMSLERRQLLSAFGAELLLTPGVEGMKGAIRKAEELVAENPNYFMPQQFKNPANPEIHRLTTAEEIWRDTEGRVDILVSGVGTGGTITGVAGVIKARKPSFTAIAVEPENSPVLSGGQPGPHKIQGIGAGFVPNVLRMDLVDEIIKVNNENAGIMARRLAKEEGILAGISSGAAVWAAIEVAQRPQSQGKLIVVVLPDTGERYLSTWLFQELY</sequence>
<name>A0A9E2BHJ3_PSYF1</name>
<feature type="domain" description="Tryptophan synthase beta chain-like PALP" evidence="12">
    <location>
        <begin position="31"/>
        <end position="316"/>
    </location>
</feature>
<accession>A0A9E2BHJ3</accession>
<dbReference type="CDD" id="cd01561">
    <property type="entry name" value="CBS_like"/>
    <property type="match status" value="1"/>
</dbReference>
<dbReference type="PANTHER" id="PTHR10314">
    <property type="entry name" value="CYSTATHIONINE BETA-SYNTHASE"/>
    <property type="match status" value="1"/>
</dbReference>
<gene>
    <name evidence="13" type="primary">cysK1</name>
    <name evidence="13" type="ORF">DDT42_00876</name>
</gene>
<evidence type="ECO:0000256" key="1">
    <source>
        <dbReference type="ARBA" id="ARBA00001933"/>
    </source>
</evidence>
<evidence type="ECO:0000256" key="7">
    <source>
        <dbReference type="ARBA" id="ARBA00022898"/>
    </source>
</evidence>
<keyword evidence="8" id="KW-0198">Cysteine biosynthesis</keyword>
<dbReference type="NCBIfam" id="TIGR01136">
    <property type="entry name" value="cysKM"/>
    <property type="match status" value="1"/>
</dbReference>
<evidence type="ECO:0000256" key="3">
    <source>
        <dbReference type="ARBA" id="ARBA00007103"/>
    </source>
</evidence>
<dbReference type="SUPFAM" id="SSF53686">
    <property type="entry name" value="Tryptophan synthase beta subunit-like PLP-dependent enzymes"/>
    <property type="match status" value="1"/>
</dbReference>
<dbReference type="GO" id="GO:0005737">
    <property type="term" value="C:cytoplasm"/>
    <property type="evidence" value="ECO:0007669"/>
    <property type="project" value="UniProtKB-ARBA"/>
</dbReference>
<dbReference type="InterPro" id="IPR036052">
    <property type="entry name" value="TrpB-like_PALP_sf"/>
</dbReference>
<comment type="pathway">
    <text evidence="2">Amino-acid biosynthesis; L-cysteine biosynthesis; L-cysteine from L-serine: step 2/2.</text>
</comment>
<evidence type="ECO:0000256" key="9">
    <source>
        <dbReference type="ARBA" id="ARBA00047931"/>
    </source>
</evidence>
<evidence type="ECO:0000256" key="5">
    <source>
        <dbReference type="ARBA" id="ARBA00022605"/>
    </source>
</evidence>
<dbReference type="Pfam" id="PF00291">
    <property type="entry name" value="PALP"/>
    <property type="match status" value="1"/>
</dbReference>
<dbReference type="EC" id="2.5.1.47" evidence="4"/>
<evidence type="ECO:0000256" key="11">
    <source>
        <dbReference type="PIRSR" id="PIRSR605856-51"/>
    </source>
</evidence>
<evidence type="ECO:0000313" key="14">
    <source>
        <dbReference type="Proteomes" id="UP000811545"/>
    </source>
</evidence>
<dbReference type="NCBIfam" id="TIGR01139">
    <property type="entry name" value="cysK"/>
    <property type="match status" value="1"/>
</dbReference>
<evidence type="ECO:0000256" key="10">
    <source>
        <dbReference type="PIRSR" id="PIRSR605856-50"/>
    </source>
</evidence>
<protein>
    <recommendedName>
        <fullName evidence="4">cysteine synthase</fullName>
        <ecNumber evidence="4">2.5.1.47</ecNumber>
    </recommendedName>
</protein>
<dbReference type="InterPro" id="IPR050214">
    <property type="entry name" value="Cys_Synth/Cystath_Beta-Synth"/>
</dbReference>
<dbReference type="AlphaFoldDB" id="A0A9E2BHJ3"/>
<evidence type="ECO:0000256" key="2">
    <source>
        <dbReference type="ARBA" id="ARBA00004962"/>
    </source>
</evidence>
<dbReference type="Proteomes" id="UP000811545">
    <property type="component" value="Unassembled WGS sequence"/>
</dbReference>
<comment type="catalytic activity">
    <reaction evidence="9">
        <text>O-acetyl-L-serine + hydrogen sulfide = L-cysteine + acetate</text>
        <dbReference type="Rhea" id="RHEA:14829"/>
        <dbReference type="ChEBI" id="CHEBI:29919"/>
        <dbReference type="ChEBI" id="CHEBI:30089"/>
        <dbReference type="ChEBI" id="CHEBI:35235"/>
        <dbReference type="ChEBI" id="CHEBI:58340"/>
        <dbReference type="EC" id="2.5.1.47"/>
    </reaction>
</comment>
<feature type="binding site" evidence="10">
    <location>
        <begin position="200"/>
        <end position="204"/>
    </location>
    <ligand>
        <name>pyridoxal 5'-phosphate</name>
        <dbReference type="ChEBI" id="CHEBI:597326"/>
    </ligand>
</feature>
<dbReference type="GO" id="GO:0006535">
    <property type="term" value="P:cysteine biosynthetic process from serine"/>
    <property type="evidence" value="ECO:0007669"/>
    <property type="project" value="InterPro"/>
</dbReference>
<feature type="binding site" evidence="10">
    <location>
        <position position="288"/>
    </location>
    <ligand>
        <name>pyridoxal 5'-phosphate</name>
        <dbReference type="ChEBI" id="CHEBI:597326"/>
    </ligand>
</feature>
<keyword evidence="6 13" id="KW-0808">Transferase</keyword>
<dbReference type="InterPro" id="IPR005856">
    <property type="entry name" value="Cys_synth"/>
</dbReference>
<dbReference type="FunFam" id="3.40.50.1100:FF:000067">
    <property type="entry name" value="Cysteine synthase"/>
    <property type="match status" value="1"/>
</dbReference>
<dbReference type="InterPro" id="IPR005859">
    <property type="entry name" value="CysK"/>
</dbReference>
<feature type="binding site" evidence="10">
    <location>
        <position position="96"/>
    </location>
    <ligand>
        <name>pyridoxal 5'-phosphate</name>
        <dbReference type="ChEBI" id="CHEBI:597326"/>
    </ligand>
</feature>
<evidence type="ECO:0000256" key="6">
    <source>
        <dbReference type="ARBA" id="ARBA00022679"/>
    </source>
</evidence>
<evidence type="ECO:0000259" key="12">
    <source>
        <dbReference type="Pfam" id="PF00291"/>
    </source>
</evidence>
<dbReference type="GO" id="GO:0004124">
    <property type="term" value="F:cysteine synthase activity"/>
    <property type="evidence" value="ECO:0007669"/>
    <property type="project" value="UniProtKB-EC"/>
</dbReference>
<proteinExistence type="inferred from homology"/>
<feature type="modified residue" description="N6-(pyridoxal phosphate)lysine" evidence="11">
    <location>
        <position position="66"/>
    </location>
</feature>
<evidence type="ECO:0000313" key="13">
    <source>
        <dbReference type="EMBL" id="MBT9145012.1"/>
    </source>
</evidence>
<evidence type="ECO:0000256" key="4">
    <source>
        <dbReference type="ARBA" id="ARBA00012681"/>
    </source>
</evidence>
<dbReference type="InterPro" id="IPR001926">
    <property type="entry name" value="TrpB-like_PALP"/>
</dbReference>
<comment type="cofactor">
    <cofactor evidence="1 10">
        <name>pyridoxal 5'-phosphate</name>
        <dbReference type="ChEBI" id="CHEBI:597326"/>
    </cofactor>
</comment>
<dbReference type="Gene3D" id="3.40.50.1100">
    <property type="match status" value="2"/>
</dbReference>
<comment type="caution">
    <text evidence="13">The sequence shown here is derived from an EMBL/GenBank/DDBJ whole genome shotgun (WGS) entry which is preliminary data.</text>
</comment>